<keyword evidence="3 5" id="KW-1133">Transmembrane helix</keyword>
<dbReference type="EMBL" id="JABAHT010000418">
    <property type="protein sequence ID" value="KAF4656275.1"/>
    <property type="molecule type" value="Genomic_DNA"/>
</dbReference>
<comment type="caution">
    <text evidence="8">The sequence shown here is derived from an EMBL/GenBank/DDBJ whole genome shotgun (WGS) entry which is preliminary data.</text>
</comment>
<evidence type="ECO:0000313" key="8">
    <source>
        <dbReference type="EMBL" id="KAF4659676.1"/>
    </source>
</evidence>
<organism evidence="8 10">
    <name type="scientific">Perkinsus olseni</name>
    <name type="common">Perkinsus atlanticus</name>
    <dbReference type="NCBI Taxonomy" id="32597"/>
    <lineage>
        <taxon>Eukaryota</taxon>
        <taxon>Sar</taxon>
        <taxon>Alveolata</taxon>
        <taxon>Perkinsozoa</taxon>
        <taxon>Perkinsea</taxon>
        <taxon>Perkinsida</taxon>
        <taxon>Perkinsidae</taxon>
        <taxon>Perkinsus</taxon>
    </lineage>
</organism>
<feature type="transmembrane region" description="Helical" evidence="5">
    <location>
        <begin position="135"/>
        <end position="156"/>
    </location>
</feature>
<proteinExistence type="predicted"/>
<feature type="transmembrane region" description="Helical" evidence="5">
    <location>
        <begin position="230"/>
        <end position="248"/>
    </location>
</feature>
<feature type="transmembrane region" description="Helical" evidence="5">
    <location>
        <begin position="162"/>
        <end position="185"/>
    </location>
</feature>
<feature type="transmembrane region" description="Helical" evidence="5">
    <location>
        <begin position="85"/>
        <end position="115"/>
    </location>
</feature>
<gene>
    <name evidence="8" type="ORF">FOL46_006506</name>
    <name evidence="7" type="ORF">FOZ61_007055</name>
</gene>
<evidence type="ECO:0000256" key="2">
    <source>
        <dbReference type="ARBA" id="ARBA00022692"/>
    </source>
</evidence>
<evidence type="ECO:0000256" key="5">
    <source>
        <dbReference type="SAM" id="Phobius"/>
    </source>
</evidence>
<evidence type="ECO:0000313" key="10">
    <source>
        <dbReference type="Proteomes" id="UP000572268"/>
    </source>
</evidence>
<dbReference type="EMBL" id="JABANN010000421">
    <property type="protein sequence ID" value="KAF4659676.1"/>
    <property type="molecule type" value="Genomic_DNA"/>
</dbReference>
<keyword evidence="2 5" id="KW-0812">Transmembrane</keyword>
<keyword evidence="4 5" id="KW-0472">Membrane</keyword>
<protein>
    <recommendedName>
        <fullName evidence="6">Sugar phosphate transporter domain-containing protein</fullName>
    </recommendedName>
</protein>
<evidence type="ECO:0000256" key="1">
    <source>
        <dbReference type="ARBA" id="ARBA00004141"/>
    </source>
</evidence>
<dbReference type="InterPro" id="IPR050186">
    <property type="entry name" value="TPT_transporter"/>
</dbReference>
<dbReference type="OrthoDB" id="417037at2759"/>
<feature type="transmembrane region" description="Helical" evidence="5">
    <location>
        <begin position="45"/>
        <end position="65"/>
    </location>
</feature>
<accession>A0A7J6LKN0</accession>
<evidence type="ECO:0000313" key="7">
    <source>
        <dbReference type="EMBL" id="KAF4656275.1"/>
    </source>
</evidence>
<dbReference type="Pfam" id="PF03151">
    <property type="entry name" value="TPT"/>
    <property type="match status" value="1"/>
</dbReference>
<sequence length="340" mass="36606">MAAKTPSAVQPRRGVVAWWTVVYAVVACSLGLVNKGLAEWYHFRAFNLLSVVTRIVALPLIWAMADGRVSLLKEIKSALQHPSWLLLAPTIFRSLETVVSFMAVQWTNVPMYLVLRRANTLFALVGEAIILRKSIPLASLEGVLVILLGTALAGYGDLTYDFFGYVAALSQNCFTTASNVCMYRLTHEASAPCKVEVALFIQTLFSIPLLLGLVLWTGELSAPPSAALNGPSWMLLFILFVHVLLVGLHQISNTMSIVHGGPVSTSVAGNCKDVVQTVTGGMLFDDYVYDHCNVAGICLSFAGCALYIRSKLTAAGGVEQPRVDLSGRSAIASDKGTKLA</sequence>
<feature type="transmembrane region" description="Helical" evidence="5">
    <location>
        <begin position="197"/>
        <end position="218"/>
    </location>
</feature>
<evidence type="ECO:0000256" key="4">
    <source>
        <dbReference type="ARBA" id="ARBA00023136"/>
    </source>
</evidence>
<feature type="domain" description="Sugar phosphate transporter" evidence="6">
    <location>
        <begin position="48"/>
        <end position="307"/>
    </location>
</feature>
<evidence type="ECO:0000259" key="6">
    <source>
        <dbReference type="Pfam" id="PF03151"/>
    </source>
</evidence>
<dbReference type="Proteomes" id="UP000570595">
    <property type="component" value="Unassembled WGS sequence"/>
</dbReference>
<comment type="subcellular location">
    <subcellularLocation>
        <location evidence="1">Membrane</location>
        <topology evidence="1">Multi-pass membrane protein</topology>
    </subcellularLocation>
</comment>
<dbReference type="InterPro" id="IPR004853">
    <property type="entry name" value="Sugar_P_trans_dom"/>
</dbReference>
<evidence type="ECO:0000313" key="9">
    <source>
        <dbReference type="Proteomes" id="UP000570595"/>
    </source>
</evidence>
<reference evidence="9 10" key="1">
    <citation type="submission" date="2020-04" db="EMBL/GenBank/DDBJ databases">
        <title>Perkinsus olseni comparative genomics.</title>
        <authorList>
            <person name="Bogema D.R."/>
        </authorList>
    </citation>
    <scope>NUCLEOTIDE SEQUENCE [LARGE SCALE GENOMIC DNA]</scope>
    <source>
        <strain evidence="7">ATCC PRA-179</strain>
        <strain evidence="8">ATCC PRA-31</strain>
    </source>
</reference>
<dbReference type="Proteomes" id="UP000572268">
    <property type="component" value="Unassembled WGS sequence"/>
</dbReference>
<dbReference type="AlphaFoldDB" id="A0A7J6LKN0"/>
<dbReference type="GO" id="GO:0016020">
    <property type="term" value="C:membrane"/>
    <property type="evidence" value="ECO:0007669"/>
    <property type="project" value="UniProtKB-SubCell"/>
</dbReference>
<evidence type="ECO:0000256" key="3">
    <source>
        <dbReference type="ARBA" id="ARBA00022989"/>
    </source>
</evidence>
<feature type="transmembrane region" description="Helical" evidence="5">
    <location>
        <begin position="16"/>
        <end position="33"/>
    </location>
</feature>
<dbReference type="PANTHER" id="PTHR11132">
    <property type="entry name" value="SOLUTE CARRIER FAMILY 35"/>
    <property type="match status" value="1"/>
</dbReference>
<name>A0A7J6LKN0_PEROL</name>
<dbReference type="PROSITE" id="PS51257">
    <property type="entry name" value="PROKAR_LIPOPROTEIN"/>
    <property type="match status" value="1"/>
</dbReference>